<dbReference type="Proteomes" id="UP000245647">
    <property type="component" value="Unassembled WGS sequence"/>
</dbReference>
<evidence type="ECO:0000313" key="3">
    <source>
        <dbReference type="Proteomes" id="UP000245647"/>
    </source>
</evidence>
<dbReference type="PROSITE" id="PS51257">
    <property type="entry name" value="PROKAR_LIPOPROTEIN"/>
    <property type="match status" value="1"/>
</dbReference>
<feature type="chain" id="PRO_5015688459" description="Lipoprotein" evidence="1">
    <location>
        <begin position="24"/>
        <end position="209"/>
    </location>
</feature>
<reference evidence="2 3" key="1">
    <citation type="submission" date="2018-04" db="EMBL/GenBank/DDBJ databases">
        <title>Pedobacter chongqingensis sp. nov., isolated from a rottenly hemp rope.</title>
        <authorList>
            <person name="Cai Y."/>
        </authorList>
    </citation>
    <scope>NUCLEOTIDE SEQUENCE [LARGE SCALE GENOMIC DNA]</scope>
    <source>
        <strain evidence="2 3">FJ4-8</strain>
    </source>
</reference>
<gene>
    <name evidence="2" type="ORF">DDR33_07875</name>
</gene>
<evidence type="ECO:0000313" key="2">
    <source>
        <dbReference type="EMBL" id="PWG81284.1"/>
    </source>
</evidence>
<accession>A0A2U2PJ41</accession>
<dbReference type="OrthoDB" id="794662at2"/>
<comment type="caution">
    <text evidence="2">The sequence shown here is derived from an EMBL/GenBank/DDBJ whole genome shotgun (WGS) entry which is preliminary data.</text>
</comment>
<keyword evidence="3" id="KW-1185">Reference proteome</keyword>
<protein>
    <recommendedName>
        <fullName evidence="4">Lipoprotein</fullName>
    </recommendedName>
</protein>
<proteinExistence type="predicted"/>
<keyword evidence="1" id="KW-0732">Signal</keyword>
<organism evidence="2 3">
    <name type="scientific">Pararcticibacter amylolyticus</name>
    <dbReference type="NCBI Taxonomy" id="2173175"/>
    <lineage>
        <taxon>Bacteria</taxon>
        <taxon>Pseudomonadati</taxon>
        <taxon>Bacteroidota</taxon>
        <taxon>Sphingobacteriia</taxon>
        <taxon>Sphingobacteriales</taxon>
        <taxon>Sphingobacteriaceae</taxon>
        <taxon>Pararcticibacter</taxon>
    </lineage>
</organism>
<feature type="signal peptide" evidence="1">
    <location>
        <begin position="1"/>
        <end position="23"/>
    </location>
</feature>
<evidence type="ECO:0008006" key="4">
    <source>
        <dbReference type="Google" id="ProtNLM"/>
    </source>
</evidence>
<dbReference type="RefSeq" id="WP_109415226.1">
    <property type="nucleotide sequence ID" value="NZ_QEAS01000005.1"/>
</dbReference>
<evidence type="ECO:0000256" key="1">
    <source>
        <dbReference type="SAM" id="SignalP"/>
    </source>
</evidence>
<name>A0A2U2PJ41_9SPHI</name>
<dbReference type="AlphaFoldDB" id="A0A2U2PJ41"/>
<dbReference type="EMBL" id="QEAS01000005">
    <property type="protein sequence ID" value="PWG81284.1"/>
    <property type="molecule type" value="Genomic_DNA"/>
</dbReference>
<sequence>MKNTIRNFARITFAVIALSFVLASCKKENDTSSPLSLKNAKATVSPAADTLVGNWGNPIPPTGGPATYGTVYANLVTGAQSASSSGFTHHLFFNSYNNSVINPATGYSLRYLNTTTALSSISLSDYTNAVPVTSLGESSTTDPANADLNATGWYTYQPEGDIAVVENLIIFVRNNSTGVTYAVQFTDAEGQGVAVNNRGVYWFNRGQVL</sequence>